<keyword evidence="3" id="KW-1185">Reference proteome</keyword>
<feature type="region of interest" description="Disordered" evidence="1">
    <location>
        <begin position="301"/>
        <end position="323"/>
    </location>
</feature>
<name>A0ABQ7SPH8_PHRPL</name>
<evidence type="ECO:0000256" key="1">
    <source>
        <dbReference type="SAM" id="MobiDB-lite"/>
    </source>
</evidence>
<feature type="compositionally biased region" description="Polar residues" evidence="1">
    <location>
        <begin position="302"/>
        <end position="323"/>
    </location>
</feature>
<reference evidence="2 3" key="1">
    <citation type="journal article" date="2022" name="Gigascience">
        <title>A chromosome-level genome assembly and annotation of the desert horned lizard, Phrynosoma platyrhinos, provides insight into chromosomal rearrangements among reptiles.</title>
        <authorList>
            <person name="Koochekian N."/>
            <person name="Ascanio A."/>
            <person name="Farleigh K."/>
            <person name="Card D.C."/>
            <person name="Schield D.R."/>
            <person name="Castoe T.A."/>
            <person name="Jezkova T."/>
        </authorList>
    </citation>
    <scope>NUCLEOTIDE SEQUENCE [LARGE SCALE GENOMIC DNA]</scope>
    <source>
        <strain evidence="2">NK-2021</strain>
    </source>
</reference>
<proteinExistence type="predicted"/>
<accession>A0ABQ7SPH8</accession>
<sequence length="323" mass="34965">MIETMVLDTLDQSHLNPATPDSRMDSDLFTIPLAISSLLLLGVLGPSSPKDSVKAFISQIMSMAKSLDLAVAQLNLRSTTFTQKLPAALPVLTYLAPVIHKSGVTPTSIPTSISTAISSTWYYMGECSDREILHLPPGVSASNLSDRVAKQKAFSSIFEMSSTEVKSKLHCSGEIVEEQHNETKIIPVKSGKIHSTELQNSFIPLDEKISKSSRKNLVSSKSEASVHATQMNGSSLIPLEHPKSVTATGDDAGFNLISRKKTANKKTNPKSKSKAVVEAAELLISNISDRYKQKDLAKSTRELNQSFSEKSTSLNKSGFSVSK</sequence>
<evidence type="ECO:0000313" key="3">
    <source>
        <dbReference type="Proteomes" id="UP000826234"/>
    </source>
</evidence>
<evidence type="ECO:0000313" key="2">
    <source>
        <dbReference type="EMBL" id="KAH0619214.1"/>
    </source>
</evidence>
<organism evidence="2 3">
    <name type="scientific">Phrynosoma platyrhinos</name>
    <name type="common">Desert horned lizard</name>
    <dbReference type="NCBI Taxonomy" id="52577"/>
    <lineage>
        <taxon>Eukaryota</taxon>
        <taxon>Metazoa</taxon>
        <taxon>Chordata</taxon>
        <taxon>Craniata</taxon>
        <taxon>Vertebrata</taxon>
        <taxon>Euteleostomi</taxon>
        <taxon>Lepidosauria</taxon>
        <taxon>Squamata</taxon>
        <taxon>Bifurcata</taxon>
        <taxon>Unidentata</taxon>
        <taxon>Episquamata</taxon>
        <taxon>Toxicofera</taxon>
        <taxon>Iguania</taxon>
        <taxon>Phrynosomatidae</taxon>
        <taxon>Phrynosomatinae</taxon>
        <taxon>Phrynosoma</taxon>
    </lineage>
</organism>
<comment type="caution">
    <text evidence="2">The sequence shown here is derived from an EMBL/GenBank/DDBJ whole genome shotgun (WGS) entry which is preliminary data.</text>
</comment>
<dbReference type="Proteomes" id="UP000826234">
    <property type="component" value="Unassembled WGS sequence"/>
</dbReference>
<gene>
    <name evidence="2" type="ORF">JD844_019019</name>
</gene>
<protein>
    <submittedName>
        <fullName evidence="2">Uncharacterized protein</fullName>
    </submittedName>
</protein>
<dbReference type="EMBL" id="JAIPUX010005289">
    <property type="protein sequence ID" value="KAH0619214.1"/>
    <property type="molecule type" value="Genomic_DNA"/>
</dbReference>